<sequence length="481" mass="54386">MKSQKDKNRFYKLTPFILFIALGVFSFSQSDQKIEKPNIVFIFIDDMGWKDVGFMGAEYYETPNIDKLAKNGMIFTQAYANAPNCAPTRACLLSGQYSPRHGVFTVARSDRGDPKDRRLIPIQNSTTVGLEHIFISEALKLAGYRSAAIGKWNVGNSPRAQGFDLDFPGIGFQGHFNSQGEYLADHLTDRAVDFIKENNPKKTGSPFFLYLSHYAVHTPIEAKEILIANYEKKQGVGCHNDPTYAAMIESVDQSVAKVNRILEELGLSENTLVIFFSDNGGHGTYTCQKPLRGGKGMLYEGGIRVPLFAYWPGKIRSGTTCEEPVISTDFYPTFLQLAGAKHPENYKLDGTSLVPLLNGEESINRESLFWHFPAYLNSYDGMRDEARDTLFRTRPVSVIRKGDWKLLQFHEEWVLDKGRENILKNNAVEIYNLAEDIGETNNLAAIQIDKRDELLDELIKWQQETDAPISTEINSKYQRND</sequence>
<keyword evidence="5" id="KW-0378">Hydrolase</keyword>
<dbReference type="PANTHER" id="PTHR42693">
    <property type="entry name" value="ARYLSULFATASE FAMILY MEMBER"/>
    <property type="match status" value="1"/>
</dbReference>
<dbReference type="AlphaFoldDB" id="A0A1H6A1A5"/>
<evidence type="ECO:0000256" key="1">
    <source>
        <dbReference type="ARBA" id="ARBA00001913"/>
    </source>
</evidence>
<dbReference type="Gene3D" id="3.30.1120.10">
    <property type="match status" value="1"/>
</dbReference>
<dbReference type="Proteomes" id="UP000236736">
    <property type="component" value="Unassembled WGS sequence"/>
</dbReference>
<comment type="cofactor">
    <cofactor evidence="1">
        <name>Ca(2+)</name>
        <dbReference type="ChEBI" id="CHEBI:29108"/>
    </cofactor>
</comment>
<evidence type="ECO:0000313" key="9">
    <source>
        <dbReference type="Proteomes" id="UP000236736"/>
    </source>
</evidence>
<reference evidence="9" key="1">
    <citation type="submission" date="2016-10" db="EMBL/GenBank/DDBJ databases">
        <authorList>
            <person name="Varghese N."/>
            <person name="Submissions S."/>
        </authorList>
    </citation>
    <scope>NUCLEOTIDE SEQUENCE [LARGE SCALE GENOMIC DNA]</scope>
    <source>
        <strain evidence="9">DSM 17298</strain>
    </source>
</reference>
<evidence type="ECO:0000256" key="3">
    <source>
        <dbReference type="ARBA" id="ARBA00022723"/>
    </source>
</evidence>
<evidence type="ECO:0000256" key="2">
    <source>
        <dbReference type="ARBA" id="ARBA00008779"/>
    </source>
</evidence>
<organism evidence="8 9">
    <name type="scientific">Algoriphagus boritolerans DSM 17298 = JCM 18970</name>
    <dbReference type="NCBI Taxonomy" id="1120964"/>
    <lineage>
        <taxon>Bacteria</taxon>
        <taxon>Pseudomonadati</taxon>
        <taxon>Bacteroidota</taxon>
        <taxon>Cytophagia</taxon>
        <taxon>Cytophagales</taxon>
        <taxon>Cyclobacteriaceae</taxon>
        <taxon>Algoriphagus</taxon>
    </lineage>
</organism>
<name>A0A1H6A1A5_9BACT</name>
<evidence type="ECO:0000256" key="6">
    <source>
        <dbReference type="ARBA" id="ARBA00022837"/>
    </source>
</evidence>
<protein>
    <submittedName>
        <fullName evidence="8">Arylsulfatase A</fullName>
    </submittedName>
</protein>
<proteinExistence type="inferred from homology"/>
<evidence type="ECO:0000259" key="7">
    <source>
        <dbReference type="Pfam" id="PF00884"/>
    </source>
</evidence>
<gene>
    <name evidence="8" type="ORF">SAMN03080598_03866</name>
</gene>
<keyword evidence="9" id="KW-1185">Reference proteome</keyword>
<keyword evidence="3" id="KW-0479">Metal-binding</keyword>
<comment type="similarity">
    <text evidence="2">Belongs to the sulfatase family.</text>
</comment>
<dbReference type="PANTHER" id="PTHR42693:SF42">
    <property type="entry name" value="ARYLSULFATASE G"/>
    <property type="match status" value="1"/>
</dbReference>
<dbReference type="EMBL" id="FNVR01000035">
    <property type="protein sequence ID" value="SEG42543.1"/>
    <property type="molecule type" value="Genomic_DNA"/>
</dbReference>
<evidence type="ECO:0000256" key="5">
    <source>
        <dbReference type="ARBA" id="ARBA00022801"/>
    </source>
</evidence>
<dbReference type="GO" id="GO:0004065">
    <property type="term" value="F:arylsulfatase activity"/>
    <property type="evidence" value="ECO:0007669"/>
    <property type="project" value="TreeGrafter"/>
</dbReference>
<dbReference type="Gene3D" id="3.40.720.10">
    <property type="entry name" value="Alkaline Phosphatase, subunit A"/>
    <property type="match status" value="1"/>
</dbReference>
<dbReference type="STRING" id="1120964.GCA_001313265_07060"/>
<dbReference type="SUPFAM" id="SSF53649">
    <property type="entry name" value="Alkaline phosphatase-like"/>
    <property type="match status" value="1"/>
</dbReference>
<dbReference type="Pfam" id="PF00884">
    <property type="entry name" value="Sulfatase"/>
    <property type="match status" value="1"/>
</dbReference>
<feature type="domain" description="Sulfatase N-terminal" evidence="7">
    <location>
        <begin position="37"/>
        <end position="340"/>
    </location>
</feature>
<keyword evidence="4" id="KW-0732">Signal</keyword>
<dbReference type="InterPro" id="IPR000917">
    <property type="entry name" value="Sulfatase_N"/>
</dbReference>
<dbReference type="RefSeq" id="WP_103926435.1">
    <property type="nucleotide sequence ID" value="NZ_FNVR01000035.1"/>
</dbReference>
<keyword evidence="6" id="KW-0106">Calcium</keyword>
<evidence type="ECO:0000256" key="4">
    <source>
        <dbReference type="ARBA" id="ARBA00022729"/>
    </source>
</evidence>
<accession>A0A1H6A1A5</accession>
<evidence type="ECO:0000313" key="8">
    <source>
        <dbReference type="EMBL" id="SEG42543.1"/>
    </source>
</evidence>
<dbReference type="InterPro" id="IPR050738">
    <property type="entry name" value="Sulfatase"/>
</dbReference>
<dbReference type="GO" id="GO:0046872">
    <property type="term" value="F:metal ion binding"/>
    <property type="evidence" value="ECO:0007669"/>
    <property type="project" value="UniProtKB-KW"/>
</dbReference>
<dbReference type="CDD" id="cd16144">
    <property type="entry name" value="ARS_like"/>
    <property type="match status" value="1"/>
</dbReference>
<dbReference type="OrthoDB" id="9764377at2"/>
<dbReference type="InterPro" id="IPR017850">
    <property type="entry name" value="Alkaline_phosphatase_core_sf"/>
</dbReference>